<dbReference type="EMBL" id="MHKM01000050">
    <property type="protein sequence ID" value="OGY90261.1"/>
    <property type="molecule type" value="Genomic_DNA"/>
</dbReference>
<reference evidence="3 4" key="1">
    <citation type="journal article" date="2016" name="Nat. Commun.">
        <title>Thousands of microbial genomes shed light on interconnected biogeochemical processes in an aquifer system.</title>
        <authorList>
            <person name="Anantharaman K."/>
            <person name="Brown C.T."/>
            <person name="Hug L.A."/>
            <person name="Sharon I."/>
            <person name="Castelle C.J."/>
            <person name="Probst A.J."/>
            <person name="Thomas B.C."/>
            <person name="Singh A."/>
            <person name="Wilkins M.J."/>
            <person name="Karaoz U."/>
            <person name="Brodie E.L."/>
            <person name="Williams K.H."/>
            <person name="Hubbard S.S."/>
            <person name="Banfield J.F."/>
        </authorList>
    </citation>
    <scope>NUCLEOTIDE SEQUENCE [LARGE SCALE GENOMIC DNA]</scope>
</reference>
<evidence type="ECO:0000313" key="4">
    <source>
        <dbReference type="Proteomes" id="UP000178248"/>
    </source>
</evidence>
<organism evidence="3 4">
    <name type="scientific">Candidatus Komeilibacteria bacterium RIFCSPLOWO2_01_FULL_52_15</name>
    <dbReference type="NCBI Taxonomy" id="1798551"/>
    <lineage>
        <taxon>Bacteria</taxon>
        <taxon>Candidatus Komeiliibacteriota</taxon>
    </lineage>
</organism>
<dbReference type="Proteomes" id="UP000178248">
    <property type="component" value="Unassembled WGS sequence"/>
</dbReference>
<sequence>MRVLIAAGIYPPDIGGPATYASLLADFLSLRGHTVTVVCYSDAGGRKVQDRITVYRVARSRGPFVIYARYAKEMLREAGRHDILYAQGPVAGGLQALFAGFLFRRKVVVKVTGDYAWERAAGGYAYGGPLEQFQAERTVPLKIRTLRVLERFVAVRCSAVIVPSSYLRSIARGWGVPDERIHTIYNGSDFYHQARERTHKNRERSPVVLSIGRLVPWKGFETLLRAWVPVQKRFGYAELRIIGDGPEYKKLERLVKELDLTRSVYLVGRLGRADILAALQTASLMVLNSGYEGFSHTILEAMQAGVPVAASSIGGNTELVTHGETGLLFPFNDCEAITRAIFSVLENPGDAGVRALHALQSSSALTIERMCTETEKFLMTIAEKV</sequence>
<dbReference type="InterPro" id="IPR001296">
    <property type="entry name" value="Glyco_trans_1"/>
</dbReference>
<protein>
    <recommendedName>
        <fullName evidence="5">Glycosyltransferase subfamily 4-like N-terminal domain-containing protein</fullName>
    </recommendedName>
</protein>
<dbReference type="SUPFAM" id="SSF53756">
    <property type="entry name" value="UDP-Glycosyltransferase/glycogen phosphorylase"/>
    <property type="match status" value="1"/>
</dbReference>
<feature type="domain" description="Glycosyl transferase family 1" evidence="1">
    <location>
        <begin position="198"/>
        <end position="348"/>
    </location>
</feature>
<dbReference type="AlphaFoldDB" id="A0A1G2BM60"/>
<comment type="caution">
    <text evidence="3">The sequence shown here is derived from an EMBL/GenBank/DDBJ whole genome shotgun (WGS) entry which is preliminary data.</text>
</comment>
<dbReference type="Pfam" id="PF13579">
    <property type="entry name" value="Glyco_trans_4_4"/>
    <property type="match status" value="1"/>
</dbReference>
<evidence type="ECO:0008006" key="5">
    <source>
        <dbReference type="Google" id="ProtNLM"/>
    </source>
</evidence>
<feature type="domain" description="Glycosyltransferase subfamily 4-like N-terminal" evidence="2">
    <location>
        <begin position="15"/>
        <end position="187"/>
    </location>
</feature>
<gene>
    <name evidence="3" type="ORF">A3B30_02650</name>
</gene>
<dbReference type="InterPro" id="IPR050194">
    <property type="entry name" value="Glycosyltransferase_grp1"/>
</dbReference>
<dbReference type="Pfam" id="PF00534">
    <property type="entry name" value="Glycos_transf_1"/>
    <property type="match status" value="1"/>
</dbReference>
<dbReference type="GO" id="GO:0016757">
    <property type="term" value="F:glycosyltransferase activity"/>
    <property type="evidence" value="ECO:0007669"/>
    <property type="project" value="InterPro"/>
</dbReference>
<dbReference type="Gene3D" id="3.40.50.2000">
    <property type="entry name" value="Glycogen Phosphorylase B"/>
    <property type="match status" value="2"/>
</dbReference>
<dbReference type="CDD" id="cd03801">
    <property type="entry name" value="GT4_PimA-like"/>
    <property type="match status" value="1"/>
</dbReference>
<dbReference type="PANTHER" id="PTHR45947">
    <property type="entry name" value="SULFOQUINOVOSYL TRANSFERASE SQD2"/>
    <property type="match status" value="1"/>
</dbReference>
<accession>A0A1G2BM60</accession>
<dbReference type="InterPro" id="IPR028098">
    <property type="entry name" value="Glyco_trans_4-like_N"/>
</dbReference>
<dbReference type="PANTHER" id="PTHR45947:SF3">
    <property type="entry name" value="SULFOQUINOVOSYL TRANSFERASE SQD2"/>
    <property type="match status" value="1"/>
</dbReference>
<evidence type="ECO:0000313" key="3">
    <source>
        <dbReference type="EMBL" id="OGY90261.1"/>
    </source>
</evidence>
<proteinExistence type="predicted"/>
<dbReference type="STRING" id="1798551.A3B30_02650"/>
<evidence type="ECO:0000259" key="1">
    <source>
        <dbReference type="Pfam" id="PF00534"/>
    </source>
</evidence>
<evidence type="ECO:0000259" key="2">
    <source>
        <dbReference type="Pfam" id="PF13579"/>
    </source>
</evidence>
<name>A0A1G2BM60_9BACT</name>